<dbReference type="EMBL" id="CADEAL010003994">
    <property type="protein sequence ID" value="CAB1448971.1"/>
    <property type="molecule type" value="Genomic_DNA"/>
</dbReference>
<proteinExistence type="predicted"/>
<feature type="compositionally biased region" description="Basic residues" evidence="1">
    <location>
        <begin position="50"/>
        <end position="59"/>
    </location>
</feature>
<evidence type="ECO:0000313" key="3">
    <source>
        <dbReference type="Proteomes" id="UP001153269"/>
    </source>
</evidence>
<reference evidence="2" key="1">
    <citation type="submission" date="2020-03" db="EMBL/GenBank/DDBJ databases">
        <authorList>
            <person name="Weist P."/>
        </authorList>
    </citation>
    <scope>NUCLEOTIDE SEQUENCE</scope>
</reference>
<organism evidence="2 3">
    <name type="scientific">Pleuronectes platessa</name>
    <name type="common">European plaice</name>
    <dbReference type="NCBI Taxonomy" id="8262"/>
    <lineage>
        <taxon>Eukaryota</taxon>
        <taxon>Metazoa</taxon>
        <taxon>Chordata</taxon>
        <taxon>Craniata</taxon>
        <taxon>Vertebrata</taxon>
        <taxon>Euteleostomi</taxon>
        <taxon>Actinopterygii</taxon>
        <taxon>Neopterygii</taxon>
        <taxon>Teleostei</taxon>
        <taxon>Neoteleostei</taxon>
        <taxon>Acanthomorphata</taxon>
        <taxon>Carangaria</taxon>
        <taxon>Pleuronectiformes</taxon>
        <taxon>Pleuronectoidei</taxon>
        <taxon>Pleuronectidae</taxon>
        <taxon>Pleuronectes</taxon>
    </lineage>
</organism>
<sequence>MTGWGGLPASIFVFFYSREERNEKQCTRDPQAKHNTPRRREGAVESCAARLKRRARSRRGAGESVESTPVARTADSRTPDTETPAAGSHSSGFAAQASSKRRSRSWPRRRTPGLSHRNLTSSLGDRRRRGAGDTAGRFLLLRFGSHRLEIDHKKKEP</sequence>
<gene>
    <name evidence="2" type="ORF">PLEPLA_LOCUS36621</name>
</gene>
<protein>
    <submittedName>
        <fullName evidence="2">Uncharacterized protein</fullName>
    </submittedName>
</protein>
<name>A0A9N7VAU2_PLEPL</name>
<accession>A0A9N7VAU2</accession>
<evidence type="ECO:0000313" key="2">
    <source>
        <dbReference type="EMBL" id="CAB1448971.1"/>
    </source>
</evidence>
<comment type="caution">
    <text evidence="2">The sequence shown here is derived from an EMBL/GenBank/DDBJ whole genome shotgun (WGS) entry which is preliminary data.</text>
</comment>
<feature type="compositionally biased region" description="Basic residues" evidence="1">
    <location>
        <begin position="99"/>
        <end position="111"/>
    </location>
</feature>
<dbReference type="AlphaFoldDB" id="A0A9N7VAU2"/>
<keyword evidence="3" id="KW-1185">Reference proteome</keyword>
<feature type="compositionally biased region" description="Basic and acidic residues" evidence="1">
    <location>
        <begin position="21"/>
        <end position="43"/>
    </location>
</feature>
<feature type="region of interest" description="Disordered" evidence="1">
    <location>
        <begin position="21"/>
        <end position="134"/>
    </location>
</feature>
<dbReference type="Proteomes" id="UP001153269">
    <property type="component" value="Unassembled WGS sequence"/>
</dbReference>
<evidence type="ECO:0000256" key="1">
    <source>
        <dbReference type="SAM" id="MobiDB-lite"/>
    </source>
</evidence>